<gene>
    <name evidence="2" type="ORF">SAMN06265376_103497</name>
</gene>
<name>A0A238ZV73_9FLAO</name>
<evidence type="ECO:0000256" key="1">
    <source>
        <dbReference type="SAM" id="MobiDB-lite"/>
    </source>
</evidence>
<keyword evidence="3" id="KW-1185">Reference proteome</keyword>
<feature type="compositionally biased region" description="Pro residues" evidence="1">
    <location>
        <begin position="143"/>
        <end position="156"/>
    </location>
</feature>
<organism evidence="2 3">
    <name type="scientific">Dokdonia pacifica</name>
    <dbReference type="NCBI Taxonomy" id="1627892"/>
    <lineage>
        <taxon>Bacteria</taxon>
        <taxon>Pseudomonadati</taxon>
        <taxon>Bacteroidota</taxon>
        <taxon>Flavobacteriia</taxon>
        <taxon>Flavobacteriales</taxon>
        <taxon>Flavobacteriaceae</taxon>
        <taxon>Dokdonia</taxon>
    </lineage>
</organism>
<accession>A0A238ZV73</accession>
<evidence type="ECO:0000313" key="2">
    <source>
        <dbReference type="EMBL" id="SNR86563.1"/>
    </source>
</evidence>
<dbReference type="Proteomes" id="UP000198379">
    <property type="component" value="Unassembled WGS sequence"/>
</dbReference>
<reference evidence="2 3" key="1">
    <citation type="submission" date="2017-06" db="EMBL/GenBank/DDBJ databases">
        <authorList>
            <person name="Kim H.J."/>
            <person name="Triplett B.A."/>
        </authorList>
    </citation>
    <scope>NUCLEOTIDE SEQUENCE [LARGE SCALE GENOMIC DNA]</scope>
    <source>
        <strain evidence="2 3">DSM 25597</strain>
    </source>
</reference>
<dbReference type="RefSeq" id="WP_089371798.1">
    <property type="nucleotide sequence ID" value="NZ_BMEP01000001.1"/>
</dbReference>
<feature type="region of interest" description="Disordered" evidence="1">
    <location>
        <begin position="138"/>
        <end position="166"/>
    </location>
</feature>
<protein>
    <submittedName>
        <fullName evidence="2">Uncharacterized protein</fullName>
    </submittedName>
</protein>
<dbReference type="PROSITE" id="PS51257">
    <property type="entry name" value="PROKAR_LIPOPROTEIN"/>
    <property type="match status" value="1"/>
</dbReference>
<sequence>MKKLNPYVILIAILVLFSCSNDDEVITENAIESNLELSIPQASESGRTPINEEEFKLNMTWISFITAKSLYASDYETVTFNDDVRLDFANIMASQDAILLEDLIGDNANGDFKDAFHATLASTIQGVIEYEECLNDPANCGAPEPPETSPPLPPGGSGPNGTPTTGISTAEEVVDYLLDYVLNQHCLEVYVPKYISATAIVEEIATTTHPLSSASSNEASVFTNEINPEPSNYNQYIYGDIISPLYLSSVNSVDKYVIITRPKRSRKCLYPEYFRIDFTNFFN</sequence>
<proteinExistence type="predicted"/>
<evidence type="ECO:0000313" key="3">
    <source>
        <dbReference type="Proteomes" id="UP000198379"/>
    </source>
</evidence>
<dbReference type="EMBL" id="FZNY01000003">
    <property type="protein sequence ID" value="SNR86563.1"/>
    <property type="molecule type" value="Genomic_DNA"/>
</dbReference>
<dbReference type="AlphaFoldDB" id="A0A238ZV73"/>